<feature type="coiled-coil region" evidence="1">
    <location>
        <begin position="183"/>
        <end position="288"/>
    </location>
</feature>
<dbReference type="KEGG" id="tnl:113507641"/>
<dbReference type="Proteomes" id="UP000322000">
    <property type="component" value="Unplaced"/>
</dbReference>
<keyword evidence="3" id="KW-1185">Reference proteome</keyword>
<protein>
    <submittedName>
        <fullName evidence="4">Uncharacterized protein F23F12.8-like</fullName>
    </submittedName>
</protein>
<evidence type="ECO:0000313" key="4">
    <source>
        <dbReference type="RefSeq" id="XP_026746334.1"/>
    </source>
</evidence>
<gene>
    <name evidence="4" type="primary">LOC113507641</name>
</gene>
<reference evidence="4" key="1">
    <citation type="submission" date="2025-08" db="UniProtKB">
        <authorList>
            <consortium name="RefSeq"/>
        </authorList>
    </citation>
    <scope>IDENTIFICATION</scope>
</reference>
<proteinExistence type="predicted"/>
<dbReference type="OrthoDB" id="7461743at2759"/>
<accession>A0A7E5X0X6</accession>
<name>A0A7E5X0X6_TRINI</name>
<feature type="compositionally biased region" description="Basic and acidic residues" evidence="2">
    <location>
        <begin position="328"/>
        <end position="347"/>
    </location>
</feature>
<evidence type="ECO:0000313" key="3">
    <source>
        <dbReference type="Proteomes" id="UP000322000"/>
    </source>
</evidence>
<dbReference type="AlphaFoldDB" id="A0A7E5X0X6"/>
<keyword evidence="1" id="KW-0175">Coiled coil</keyword>
<evidence type="ECO:0000256" key="2">
    <source>
        <dbReference type="SAM" id="MobiDB-lite"/>
    </source>
</evidence>
<feature type="region of interest" description="Disordered" evidence="2">
    <location>
        <begin position="328"/>
        <end position="349"/>
    </location>
</feature>
<dbReference type="RefSeq" id="XP_026746334.1">
    <property type="nucleotide sequence ID" value="XM_026890533.1"/>
</dbReference>
<dbReference type="GeneID" id="113507641"/>
<dbReference type="InParanoid" id="A0A7E5X0X6"/>
<organism evidence="3 4">
    <name type="scientific">Trichoplusia ni</name>
    <name type="common">Cabbage looper</name>
    <dbReference type="NCBI Taxonomy" id="7111"/>
    <lineage>
        <taxon>Eukaryota</taxon>
        <taxon>Metazoa</taxon>
        <taxon>Ecdysozoa</taxon>
        <taxon>Arthropoda</taxon>
        <taxon>Hexapoda</taxon>
        <taxon>Insecta</taxon>
        <taxon>Pterygota</taxon>
        <taxon>Neoptera</taxon>
        <taxon>Endopterygota</taxon>
        <taxon>Lepidoptera</taxon>
        <taxon>Glossata</taxon>
        <taxon>Ditrysia</taxon>
        <taxon>Noctuoidea</taxon>
        <taxon>Noctuidae</taxon>
        <taxon>Plusiinae</taxon>
        <taxon>Trichoplusia</taxon>
    </lineage>
</organism>
<evidence type="ECO:0000256" key="1">
    <source>
        <dbReference type="SAM" id="Coils"/>
    </source>
</evidence>
<sequence length="480" mass="55775">MSLQNPNTKMSYYRNPEGGPNLLILHKNEWKRLKQQAGPPVTPTQAPLKNAYIESMIEKSQAWIKTWPDTVQGCVANAETKREKQRAERIALAKAFARKKISKKNTDAVQKAKQMIFEEGCYGNKLLSALRESKTIEERELQIQFKNKLKGKEEVQKKQSKVVTFCSFELDKDADAKGDEQKCLKMQQAKENLELLKKKKNEEAKIKEQEKQSDLENAKFMKYILDKEQEAENKIRELEKQALVEYAAEQKKSKEERAKWEAEYYAKIEQCRKEQEELNCKIKEVLNKINKNAQNKAMSKDLYDTFNKYQEVEKKRYEDFIAKSLKKGEQRAEKREHKQKEKEKQARDNNVSVAEFNKTLAEYVRQMECSNKCFCDRQCFFVKSEKERSAKGKLEIEPKVQAKPPPIFTPSNKLTRALKLREKAPTPWTGSGVCAAPAQFAQQANQILGECKYKIPARKVVDEFRKNNGFDATTLPIPNY</sequence>